<dbReference type="PANTHER" id="PTHR33693:SF1">
    <property type="entry name" value="TYPE-4 URACIL-DNA GLYCOSYLASE"/>
    <property type="match status" value="1"/>
</dbReference>
<dbReference type="SMART" id="SM00987">
    <property type="entry name" value="UreE_C"/>
    <property type="match status" value="1"/>
</dbReference>
<feature type="domain" description="Uracil-DNA glycosylase-like" evidence="13">
    <location>
        <begin position="219"/>
        <end position="369"/>
    </location>
</feature>
<evidence type="ECO:0000313" key="15">
    <source>
        <dbReference type="Proteomes" id="UP000019095"/>
    </source>
</evidence>
<dbReference type="STRING" id="1247726.MIM_c24320"/>
<reference evidence="14 15" key="1">
    <citation type="journal article" date="2014" name="Microbiology">
        <title>Unravelling the complete genome sequence of Advenella mimigardefordensis strain DPN7T and novel insights in the catabolism of the xenobiotic polythioester precursor 3,3'-dithiodipropionate.</title>
        <authorList>
            <person name="Wubbeler J.H."/>
            <person name="Hiessl S."/>
            <person name="Schuldes J."/>
            <person name="Thurmer A."/>
            <person name="Daniel R."/>
            <person name="Steinbuchel A."/>
        </authorList>
    </citation>
    <scope>NUCLEOTIDE SEQUENCE [LARGE SCALE GENOMIC DNA]</scope>
    <source>
        <strain evidence="15">DSM 17166 / LMG 22922 / DPN7</strain>
    </source>
</reference>
<feature type="region of interest" description="Disordered" evidence="12">
    <location>
        <begin position="51"/>
        <end position="184"/>
    </location>
</feature>
<evidence type="ECO:0000256" key="7">
    <source>
        <dbReference type="ARBA" id="ARBA00022763"/>
    </source>
</evidence>
<keyword evidence="11" id="KW-0234">DNA repair</keyword>
<dbReference type="eggNOG" id="COG1573">
    <property type="taxonomic scope" value="Bacteria"/>
</dbReference>
<keyword evidence="6" id="KW-0479">Metal-binding</keyword>
<comment type="catalytic activity">
    <reaction evidence="1">
        <text>Hydrolyzes single-stranded DNA or mismatched double-stranded DNA and polynucleotides, releasing free uracil.</text>
        <dbReference type="EC" id="3.2.2.27"/>
    </reaction>
</comment>
<feature type="compositionally biased region" description="Low complexity" evidence="12">
    <location>
        <begin position="64"/>
        <end position="82"/>
    </location>
</feature>
<dbReference type="InterPro" id="IPR005122">
    <property type="entry name" value="Uracil-DNA_glycosylase-like"/>
</dbReference>
<dbReference type="EC" id="3.2.2.27" evidence="3"/>
<evidence type="ECO:0000256" key="5">
    <source>
        <dbReference type="ARBA" id="ARBA00022485"/>
    </source>
</evidence>
<gene>
    <name evidence="14" type="ORF">MIM_c24320</name>
</gene>
<keyword evidence="8" id="KW-0378">Hydrolase</keyword>
<feature type="compositionally biased region" description="Low complexity" evidence="12">
    <location>
        <begin position="100"/>
        <end position="111"/>
    </location>
</feature>
<keyword evidence="10" id="KW-0411">Iron-sulfur</keyword>
<evidence type="ECO:0000256" key="8">
    <source>
        <dbReference type="ARBA" id="ARBA00022801"/>
    </source>
</evidence>
<dbReference type="Pfam" id="PF03167">
    <property type="entry name" value="UDG"/>
    <property type="match status" value="1"/>
</dbReference>
<dbReference type="CDD" id="cd10030">
    <property type="entry name" value="UDG-F4_TTUDGA_SPO1dp_like"/>
    <property type="match status" value="1"/>
</dbReference>
<evidence type="ECO:0000256" key="11">
    <source>
        <dbReference type="ARBA" id="ARBA00023204"/>
    </source>
</evidence>
<dbReference type="GO" id="GO:0004844">
    <property type="term" value="F:uracil DNA N-glycosylase activity"/>
    <property type="evidence" value="ECO:0007669"/>
    <property type="project" value="UniProtKB-EC"/>
</dbReference>
<evidence type="ECO:0000313" key="14">
    <source>
        <dbReference type="EMBL" id="AHG64506.1"/>
    </source>
</evidence>
<dbReference type="SUPFAM" id="SSF52141">
    <property type="entry name" value="Uracil-DNA glycosylase-like"/>
    <property type="match status" value="1"/>
</dbReference>
<dbReference type="GO" id="GO:0051539">
    <property type="term" value="F:4 iron, 4 sulfur cluster binding"/>
    <property type="evidence" value="ECO:0007669"/>
    <property type="project" value="UniProtKB-KW"/>
</dbReference>
<dbReference type="PATRIC" id="fig|1247726.3.peg.2674"/>
<name>W0PCN1_ADVMD</name>
<dbReference type="Gene3D" id="3.40.470.10">
    <property type="entry name" value="Uracil-DNA glycosylase-like domain"/>
    <property type="match status" value="1"/>
</dbReference>
<dbReference type="Proteomes" id="UP000019095">
    <property type="component" value="Chromosome"/>
</dbReference>
<dbReference type="InterPro" id="IPR036895">
    <property type="entry name" value="Uracil-DNA_glycosylase-like_sf"/>
</dbReference>
<organism evidence="14 15">
    <name type="scientific">Advenella mimigardefordensis (strain DSM 17166 / LMG 22922 / DPN7)</name>
    <dbReference type="NCBI Taxonomy" id="1247726"/>
    <lineage>
        <taxon>Bacteria</taxon>
        <taxon>Pseudomonadati</taxon>
        <taxon>Pseudomonadota</taxon>
        <taxon>Betaproteobacteria</taxon>
        <taxon>Burkholderiales</taxon>
        <taxon>Alcaligenaceae</taxon>
    </lineage>
</organism>
<evidence type="ECO:0000256" key="4">
    <source>
        <dbReference type="ARBA" id="ARBA00019403"/>
    </source>
</evidence>
<dbReference type="InterPro" id="IPR005273">
    <property type="entry name" value="Ura-DNA_glyco_family4"/>
</dbReference>
<keyword evidence="5" id="KW-0004">4Fe-4S</keyword>
<proteinExistence type="inferred from homology"/>
<dbReference type="AlphaFoldDB" id="W0PCN1"/>
<evidence type="ECO:0000256" key="3">
    <source>
        <dbReference type="ARBA" id="ARBA00012030"/>
    </source>
</evidence>
<dbReference type="HOGENOM" id="CLU_044815_0_1_4"/>
<evidence type="ECO:0000256" key="12">
    <source>
        <dbReference type="SAM" id="MobiDB-lite"/>
    </source>
</evidence>
<dbReference type="KEGG" id="amim:MIM_c24320"/>
<evidence type="ECO:0000256" key="6">
    <source>
        <dbReference type="ARBA" id="ARBA00022723"/>
    </source>
</evidence>
<evidence type="ECO:0000259" key="13">
    <source>
        <dbReference type="SMART" id="SM00986"/>
    </source>
</evidence>
<keyword evidence="7" id="KW-0227">DNA damage</keyword>
<dbReference type="GO" id="GO:0006281">
    <property type="term" value="P:DNA repair"/>
    <property type="evidence" value="ECO:0007669"/>
    <property type="project" value="UniProtKB-KW"/>
</dbReference>
<keyword evidence="15" id="KW-1185">Reference proteome</keyword>
<sequence length="380" mass="39840">MAMESSSVSAGAPPVVHPANVTLNPLQLLWLQESGIDRLWGRALTVSAPTEPARAAHNKHTHAAEAAAAAESAHGNEGNEGARSAPSIAARPVASALPSPAAKDTAPDAATVSRNDASPARQALAKLREQMQRQRRPAGRVAADTRRTTDEGTGAATAENSAAAISDPMPEAVGPASQGSQPADTLALRDGPVQWPALAETIRQCRRCGLSEHARQAVPGTGNATARLMIIDQAPGAQDEISGEPLSGQAGQLLDNMLAAIGLSRDATFITDVVKCRPMVSRPAEPHEIAACSDYLQQQIAMVQPSCLLLFGNAAQSVLGTTQSVGQLRETHDLQLTVQGRTIPVVVTFHPNHLMANQAAKPLAWVDLKRLRKLLQQADA</sequence>
<dbReference type="SMART" id="SM00986">
    <property type="entry name" value="UDG"/>
    <property type="match status" value="1"/>
</dbReference>
<dbReference type="GO" id="GO:0046872">
    <property type="term" value="F:metal ion binding"/>
    <property type="evidence" value="ECO:0007669"/>
    <property type="project" value="UniProtKB-KW"/>
</dbReference>
<evidence type="ECO:0000256" key="1">
    <source>
        <dbReference type="ARBA" id="ARBA00001400"/>
    </source>
</evidence>
<evidence type="ECO:0000256" key="10">
    <source>
        <dbReference type="ARBA" id="ARBA00023014"/>
    </source>
</evidence>
<accession>W0PCN1</accession>
<evidence type="ECO:0000256" key="2">
    <source>
        <dbReference type="ARBA" id="ARBA00006521"/>
    </source>
</evidence>
<protein>
    <recommendedName>
        <fullName evidence="4">Type-4 uracil-DNA glycosylase</fullName>
        <ecNumber evidence="3">3.2.2.27</ecNumber>
    </recommendedName>
</protein>
<dbReference type="NCBIfam" id="TIGR00758">
    <property type="entry name" value="UDG_fam4"/>
    <property type="match status" value="1"/>
</dbReference>
<evidence type="ECO:0000256" key="9">
    <source>
        <dbReference type="ARBA" id="ARBA00023004"/>
    </source>
</evidence>
<dbReference type="InterPro" id="IPR051536">
    <property type="entry name" value="UDG_Type-4/5"/>
</dbReference>
<dbReference type="PANTHER" id="PTHR33693">
    <property type="entry name" value="TYPE-5 URACIL-DNA GLYCOSYLASE"/>
    <property type="match status" value="1"/>
</dbReference>
<feature type="compositionally biased region" description="Low complexity" evidence="12">
    <location>
        <begin position="151"/>
        <end position="164"/>
    </location>
</feature>
<dbReference type="EMBL" id="CP003915">
    <property type="protein sequence ID" value="AHG64506.1"/>
    <property type="molecule type" value="Genomic_DNA"/>
</dbReference>
<keyword evidence="9" id="KW-0408">Iron</keyword>
<comment type="similarity">
    <text evidence="2">Belongs to the uracil-DNA glycosylase (UDG) superfamily. Type 4 (UDGa) family.</text>
</comment>